<dbReference type="PANTHER" id="PTHR43335">
    <property type="entry name" value="ABC TRANSPORTER, ATP-BINDING PROTEIN"/>
    <property type="match status" value="1"/>
</dbReference>
<proteinExistence type="inferred from homology"/>
<evidence type="ECO:0000313" key="7">
    <source>
        <dbReference type="Proteomes" id="UP000178187"/>
    </source>
</evidence>
<dbReference type="SMART" id="SM00382">
    <property type="entry name" value="AAA"/>
    <property type="match status" value="1"/>
</dbReference>
<dbReference type="SUPFAM" id="SSF52540">
    <property type="entry name" value="P-loop containing nucleoside triphosphate hydrolases"/>
    <property type="match status" value="1"/>
</dbReference>
<evidence type="ECO:0000259" key="5">
    <source>
        <dbReference type="PROSITE" id="PS50893"/>
    </source>
</evidence>
<dbReference type="Pfam" id="PF00005">
    <property type="entry name" value="ABC_tran"/>
    <property type="match status" value="1"/>
</dbReference>
<dbReference type="GO" id="GO:0016887">
    <property type="term" value="F:ATP hydrolysis activity"/>
    <property type="evidence" value="ECO:0007669"/>
    <property type="project" value="InterPro"/>
</dbReference>
<evidence type="ECO:0000256" key="2">
    <source>
        <dbReference type="ARBA" id="ARBA00022448"/>
    </source>
</evidence>
<dbReference type="Proteomes" id="UP000178187">
    <property type="component" value="Unassembled WGS sequence"/>
</dbReference>
<dbReference type="GO" id="GO:0005524">
    <property type="term" value="F:ATP binding"/>
    <property type="evidence" value="ECO:0007669"/>
    <property type="project" value="UniProtKB-KW"/>
</dbReference>
<dbReference type="InterPro" id="IPR003593">
    <property type="entry name" value="AAA+_ATPase"/>
</dbReference>
<dbReference type="EMBL" id="MHFR01000048">
    <property type="protein sequence ID" value="OGW96819.1"/>
    <property type="molecule type" value="Genomic_DNA"/>
</dbReference>
<gene>
    <name evidence="6" type="ORF">A3G33_01650</name>
</gene>
<reference evidence="6 7" key="1">
    <citation type="journal article" date="2016" name="Nat. Commun.">
        <title>Thousands of microbial genomes shed light on interconnected biogeochemical processes in an aquifer system.</title>
        <authorList>
            <person name="Anantharaman K."/>
            <person name="Brown C.T."/>
            <person name="Hug L.A."/>
            <person name="Sharon I."/>
            <person name="Castelle C.J."/>
            <person name="Probst A.J."/>
            <person name="Thomas B.C."/>
            <person name="Singh A."/>
            <person name="Wilkins M.J."/>
            <person name="Karaoz U."/>
            <person name="Brodie E.L."/>
            <person name="Williams K.H."/>
            <person name="Hubbard S.S."/>
            <person name="Banfield J.F."/>
        </authorList>
    </citation>
    <scope>NUCLEOTIDE SEQUENCE [LARGE SCALE GENOMIC DNA]</scope>
</reference>
<dbReference type="PROSITE" id="PS50893">
    <property type="entry name" value="ABC_TRANSPORTER_2"/>
    <property type="match status" value="1"/>
</dbReference>
<feature type="domain" description="ABC transporter" evidence="5">
    <location>
        <begin position="2"/>
        <end position="231"/>
    </location>
</feature>
<dbReference type="InterPro" id="IPR027417">
    <property type="entry name" value="P-loop_NTPase"/>
</dbReference>
<keyword evidence="2" id="KW-0813">Transport</keyword>
<comment type="caution">
    <text evidence="6">The sequence shown here is derived from an EMBL/GenBank/DDBJ whole genome shotgun (WGS) entry which is preliminary data.</text>
</comment>
<keyword evidence="4" id="KW-0067">ATP-binding</keyword>
<sequence length="317" mass="35527">MISIKSLGMRYGTFTALNKVSFQVEEGEILGLLGPNGAGKTTLMRVLTTYLYPTEGTAQIAGYDIIANPIEVRRQIGYLPETAPLYMDMRVDEYLEFVGRARGLSPNEMKQRIDWLLNACSLKPVWKHTLFEISRGYRQRVGLAQALIHDPKVLILDEPTSGLDPLQIIEIRDLVHSLAKKKTIIFSTHILQEVEALADRIVIINEGKIVADGTREEIAKRAIGIQRVRVAIQAEKNEVKQAIEGLNACSEIHYEGCLGSGYERFLLRADAGVPLLRMIDEMVRNRKWPLGELVEESASLEESFIALLKPAKSKVML</sequence>
<dbReference type="AlphaFoldDB" id="A0A1G1KW72"/>
<name>A0A1G1KW72_9BACT</name>
<accession>A0A1G1KW72</accession>
<evidence type="ECO:0000256" key="1">
    <source>
        <dbReference type="ARBA" id="ARBA00005417"/>
    </source>
</evidence>
<evidence type="ECO:0000256" key="4">
    <source>
        <dbReference type="ARBA" id="ARBA00022840"/>
    </source>
</evidence>
<comment type="similarity">
    <text evidence="1">Belongs to the ABC transporter superfamily.</text>
</comment>
<dbReference type="InterPro" id="IPR003439">
    <property type="entry name" value="ABC_transporter-like_ATP-bd"/>
</dbReference>
<dbReference type="Gene3D" id="3.40.50.300">
    <property type="entry name" value="P-loop containing nucleotide triphosphate hydrolases"/>
    <property type="match status" value="1"/>
</dbReference>
<dbReference type="CDD" id="cd03230">
    <property type="entry name" value="ABC_DR_subfamily_A"/>
    <property type="match status" value="1"/>
</dbReference>
<evidence type="ECO:0000313" key="6">
    <source>
        <dbReference type="EMBL" id="OGW96819.1"/>
    </source>
</evidence>
<keyword evidence="3" id="KW-0547">Nucleotide-binding</keyword>
<protein>
    <submittedName>
        <fullName evidence="6">MFS transporter</fullName>
    </submittedName>
</protein>
<organism evidence="6 7">
    <name type="scientific">Candidatus Danuiimicrobium aquiferis</name>
    <dbReference type="NCBI Taxonomy" id="1801832"/>
    <lineage>
        <taxon>Bacteria</taxon>
        <taxon>Pseudomonadati</taxon>
        <taxon>Candidatus Omnitrophota</taxon>
        <taxon>Candidatus Danuiimicrobium</taxon>
    </lineage>
</organism>
<dbReference type="PANTHER" id="PTHR43335:SF4">
    <property type="entry name" value="ABC TRANSPORTER, ATP-BINDING PROTEIN"/>
    <property type="match status" value="1"/>
</dbReference>
<evidence type="ECO:0000256" key="3">
    <source>
        <dbReference type="ARBA" id="ARBA00022741"/>
    </source>
</evidence>